<gene>
    <name evidence="2" type="ORF">PILCRDRAFT_803103</name>
</gene>
<reference evidence="3" key="2">
    <citation type="submission" date="2015-01" db="EMBL/GenBank/DDBJ databases">
        <title>Evolutionary Origins and Diversification of the Mycorrhizal Mutualists.</title>
        <authorList>
            <consortium name="DOE Joint Genome Institute"/>
            <consortium name="Mycorrhizal Genomics Consortium"/>
            <person name="Kohler A."/>
            <person name="Kuo A."/>
            <person name="Nagy L.G."/>
            <person name="Floudas D."/>
            <person name="Copeland A."/>
            <person name="Barry K.W."/>
            <person name="Cichocki N."/>
            <person name="Veneault-Fourrey C."/>
            <person name="LaButti K."/>
            <person name="Lindquist E.A."/>
            <person name="Lipzen A."/>
            <person name="Lundell T."/>
            <person name="Morin E."/>
            <person name="Murat C."/>
            <person name="Riley R."/>
            <person name="Ohm R."/>
            <person name="Sun H."/>
            <person name="Tunlid A."/>
            <person name="Henrissat B."/>
            <person name="Grigoriev I.V."/>
            <person name="Hibbett D.S."/>
            <person name="Martin F."/>
        </authorList>
    </citation>
    <scope>NUCLEOTIDE SEQUENCE [LARGE SCALE GENOMIC DNA]</scope>
    <source>
        <strain evidence="3">F 1598</strain>
    </source>
</reference>
<accession>A0A0C3B6Y5</accession>
<keyword evidence="1" id="KW-0812">Transmembrane</keyword>
<name>A0A0C3B6Y5_PILCF</name>
<feature type="transmembrane region" description="Helical" evidence="1">
    <location>
        <begin position="284"/>
        <end position="304"/>
    </location>
</feature>
<feature type="transmembrane region" description="Helical" evidence="1">
    <location>
        <begin position="204"/>
        <end position="225"/>
    </location>
</feature>
<sequence>IQLALQGCLSILLIPDSDDDYVRPYHTSLLDFLNDPSRRKDQFFDLMKCQEIIVIGCIKLITSNSECNTRSLTYAYRNWCHHLHRVLSCGKVVGHIQSNLGQGVSVLVGKLLQNFKDWMVALKDHWDLDRVQDDLQSAINIMKEQWIPNKSLIQGVEQIISNIDVDCEFIRNFCLLLCNVVSLFTDWTVHFVSEDERIMADLMAYHALGDGLIVWLILFFNSLYVPGHTQISTNTDTVSAFGLSQGIPLLMLFLPLPSHSFIGSFAYAVSAFAFPQHWYSEVRIVACVEVCIAVMANFVADVTFRVKKEIY</sequence>
<reference evidence="2 3" key="1">
    <citation type="submission" date="2014-04" db="EMBL/GenBank/DDBJ databases">
        <authorList>
            <consortium name="DOE Joint Genome Institute"/>
            <person name="Kuo A."/>
            <person name="Tarkka M."/>
            <person name="Buscot F."/>
            <person name="Kohler A."/>
            <person name="Nagy L.G."/>
            <person name="Floudas D."/>
            <person name="Copeland A."/>
            <person name="Barry K.W."/>
            <person name="Cichocki N."/>
            <person name="Veneault-Fourrey C."/>
            <person name="LaButti K."/>
            <person name="Lindquist E.A."/>
            <person name="Lipzen A."/>
            <person name="Lundell T."/>
            <person name="Morin E."/>
            <person name="Murat C."/>
            <person name="Sun H."/>
            <person name="Tunlid A."/>
            <person name="Henrissat B."/>
            <person name="Grigoriev I.V."/>
            <person name="Hibbett D.S."/>
            <person name="Martin F."/>
            <person name="Nordberg H.P."/>
            <person name="Cantor M.N."/>
            <person name="Hua S.X."/>
        </authorList>
    </citation>
    <scope>NUCLEOTIDE SEQUENCE [LARGE SCALE GENOMIC DNA]</scope>
    <source>
        <strain evidence="2 3">F 1598</strain>
    </source>
</reference>
<keyword evidence="1" id="KW-1133">Transmembrane helix</keyword>
<evidence type="ECO:0000256" key="1">
    <source>
        <dbReference type="SAM" id="Phobius"/>
    </source>
</evidence>
<dbReference type="AlphaFoldDB" id="A0A0C3B6Y5"/>
<dbReference type="HOGENOM" id="CLU_895900_0_0_1"/>
<keyword evidence="3" id="KW-1185">Reference proteome</keyword>
<dbReference type="InParanoid" id="A0A0C3B6Y5"/>
<protein>
    <submittedName>
        <fullName evidence="2">Uncharacterized protein</fullName>
    </submittedName>
</protein>
<organism evidence="2 3">
    <name type="scientific">Piloderma croceum (strain F 1598)</name>
    <dbReference type="NCBI Taxonomy" id="765440"/>
    <lineage>
        <taxon>Eukaryota</taxon>
        <taxon>Fungi</taxon>
        <taxon>Dikarya</taxon>
        <taxon>Basidiomycota</taxon>
        <taxon>Agaricomycotina</taxon>
        <taxon>Agaricomycetes</taxon>
        <taxon>Agaricomycetidae</taxon>
        <taxon>Atheliales</taxon>
        <taxon>Atheliaceae</taxon>
        <taxon>Piloderma</taxon>
    </lineage>
</organism>
<proteinExistence type="predicted"/>
<evidence type="ECO:0000313" key="2">
    <source>
        <dbReference type="EMBL" id="KIM73077.1"/>
    </source>
</evidence>
<keyword evidence="1" id="KW-0472">Membrane</keyword>
<feature type="non-terminal residue" evidence="2">
    <location>
        <position position="1"/>
    </location>
</feature>
<evidence type="ECO:0000313" key="3">
    <source>
        <dbReference type="Proteomes" id="UP000054166"/>
    </source>
</evidence>
<dbReference type="EMBL" id="KN833093">
    <property type="protein sequence ID" value="KIM73077.1"/>
    <property type="molecule type" value="Genomic_DNA"/>
</dbReference>
<dbReference type="Proteomes" id="UP000054166">
    <property type="component" value="Unassembled WGS sequence"/>
</dbReference>